<evidence type="ECO:0000313" key="1">
    <source>
        <dbReference type="EMBL" id="AFI85529.1"/>
    </source>
</evidence>
<dbReference type="PATRIC" id="fig|754476.3.peg.2691"/>
<evidence type="ECO:0000313" key="2">
    <source>
        <dbReference type="Proteomes" id="UP000009144"/>
    </source>
</evidence>
<dbReference type="STRING" id="754476.Q7A_2743"/>
<dbReference type="EMBL" id="CP003390">
    <property type="protein sequence ID" value="AFI85529.1"/>
    <property type="molecule type" value="Genomic_DNA"/>
</dbReference>
<keyword evidence="2" id="KW-1185">Reference proteome</keyword>
<accession>I1XMB0</accession>
<name>I1XMB0_METNJ</name>
<gene>
    <name evidence="1" type="ordered locus">Q7A_2743</name>
</gene>
<organism evidence="1 2">
    <name type="scientific">Methylophaga nitratireducenticrescens</name>
    <dbReference type="NCBI Taxonomy" id="754476"/>
    <lineage>
        <taxon>Bacteria</taxon>
        <taxon>Pseudomonadati</taxon>
        <taxon>Pseudomonadota</taxon>
        <taxon>Gammaproteobacteria</taxon>
        <taxon>Thiotrichales</taxon>
        <taxon>Piscirickettsiaceae</taxon>
        <taxon>Methylophaga</taxon>
    </lineage>
</organism>
<sequence>MFGINKIYNLSFNYHFMTAQDGVVGHPSCFGWMAFLLA</sequence>
<dbReference type="HOGENOM" id="CLU_3330023_0_0_6"/>
<dbReference type="AlphaFoldDB" id="I1XMB0"/>
<reference evidence="1 2" key="1">
    <citation type="journal article" date="2012" name="J. Bacteriol.">
        <title>Complete genome sequences of Methylophaga sp. strain JAM1 and Methylophaga sp. strain JAM7.</title>
        <authorList>
            <person name="Villeneuve C."/>
            <person name="Martineau C."/>
            <person name="Mauffrey F."/>
            <person name="Villemur R."/>
        </authorList>
    </citation>
    <scope>NUCLEOTIDE SEQUENCE [LARGE SCALE GENOMIC DNA]</scope>
    <source>
        <strain evidence="1 2">JAM1</strain>
    </source>
</reference>
<reference evidence="1 2" key="2">
    <citation type="journal article" date="2013" name="Int. J. Syst. Evol. Microbiol.">
        <title>Methylophaga nitratireducenticrescens sp. nov. and Methylophaga frappieri sp. nov., isolated from the biofilm of the methanol-fed denitrification system treating the seawater at the Montreal Biodome.</title>
        <authorList>
            <person name="Villeneuve C."/>
            <person name="Martineau C."/>
            <person name="Mauffrey F."/>
            <person name="Villemur R."/>
        </authorList>
    </citation>
    <scope>NUCLEOTIDE SEQUENCE [LARGE SCALE GENOMIC DNA]</scope>
    <source>
        <strain evidence="1 2">JAM1</strain>
    </source>
</reference>
<protein>
    <submittedName>
        <fullName evidence="1">Uncharacterized protein</fullName>
    </submittedName>
</protein>
<dbReference type="Proteomes" id="UP000009144">
    <property type="component" value="Chromosome"/>
</dbReference>
<proteinExistence type="predicted"/>